<evidence type="ECO:0000313" key="3">
    <source>
        <dbReference type="Proteomes" id="UP000007799"/>
    </source>
</evidence>
<feature type="region of interest" description="Disordered" evidence="1">
    <location>
        <begin position="43"/>
        <end position="64"/>
    </location>
</feature>
<dbReference type="GO" id="GO:0005856">
    <property type="term" value="C:cytoskeleton"/>
    <property type="evidence" value="ECO:0007669"/>
    <property type="project" value="TreeGrafter"/>
</dbReference>
<gene>
    <name evidence="2" type="ORF">PTSG_05450</name>
</gene>
<dbReference type="OrthoDB" id="429991at2759"/>
<organism evidence="3">
    <name type="scientific">Salpingoeca rosetta (strain ATCC 50818 / BSB-021)</name>
    <dbReference type="NCBI Taxonomy" id="946362"/>
    <lineage>
        <taxon>Eukaryota</taxon>
        <taxon>Choanoflagellata</taxon>
        <taxon>Craspedida</taxon>
        <taxon>Salpingoecidae</taxon>
        <taxon>Salpingoeca</taxon>
    </lineage>
</organism>
<name>F2UB90_SALR5</name>
<feature type="compositionally biased region" description="Low complexity" evidence="1">
    <location>
        <begin position="13"/>
        <end position="23"/>
    </location>
</feature>
<dbReference type="InParanoid" id="F2UB90"/>
<dbReference type="GeneID" id="16073896"/>
<dbReference type="RefSeq" id="XP_004993319.1">
    <property type="nucleotide sequence ID" value="XM_004993262.1"/>
</dbReference>
<dbReference type="OMA" id="YVNHDCT"/>
<dbReference type="AlphaFoldDB" id="F2UB90"/>
<reference evidence="2" key="1">
    <citation type="submission" date="2009-08" db="EMBL/GenBank/DDBJ databases">
        <title>Annotation of Salpingoeca rosetta.</title>
        <authorList>
            <consortium name="The Broad Institute Genome Sequencing Platform"/>
            <person name="Russ C."/>
            <person name="Cuomo C."/>
            <person name="Burger G."/>
            <person name="Gray M.W."/>
            <person name="Holland P.W.H."/>
            <person name="King N."/>
            <person name="Lang F.B.F."/>
            <person name="Roger A.J."/>
            <person name="Ruiz-Trillo I."/>
            <person name="Young S.K."/>
            <person name="Zeng Q."/>
            <person name="Gargeya S."/>
            <person name="Alvarado L."/>
            <person name="Berlin A."/>
            <person name="Chapman S.B."/>
            <person name="Chen Z."/>
            <person name="Freedman E."/>
            <person name="Gellesch M."/>
            <person name="Goldberg J."/>
            <person name="Griggs A."/>
            <person name="Gujja S."/>
            <person name="Heilman E."/>
            <person name="Heiman D."/>
            <person name="Howarth C."/>
            <person name="Mehta T."/>
            <person name="Neiman D."/>
            <person name="Pearson M."/>
            <person name="Roberts A."/>
            <person name="Saif S."/>
            <person name="Shea T."/>
            <person name="Shenoy N."/>
            <person name="Sisk P."/>
            <person name="Stolte C."/>
            <person name="Sykes S."/>
            <person name="White J."/>
            <person name="Yandava C."/>
            <person name="Haas B."/>
            <person name="Nusbaum C."/>
            <person name="Birren B."/>
        </authorList>
    </citation>
    <scope>NUCLEOTIDE SEQUENCE [LARGE SCALE GENOMIC DNA]</scope>
    <source>
        <strain evidence="2">ATCC 50818</strain>
    </source>
</reference>
<dbReference type="EMBL" id="GL832967">
    <property type="protein sequence ID" value="EGD73756.1"/>
    <property type="molecule type" value="Genomic_DNA"/>
</dbReference>
<dbReference type="PANTHER" id="PTHR21580">
    <property type="entry name" value="SHIPPO-1-RELATED"/>
    <property type="match status" value="1"/>
</dbReference>
<evidence type="ECO:0000313" key="2">
    <source>
        <dbReference type="EMBL" id="EGD73756.1"/>
    </source>
</evidence>
<dbReference type="PANTHER" id="PTHR21580:SF28">
    <property type="entry name" value="BOREALIN N-TERMINAL DOMAIN-CONTAINING PROTEIN-RELATED"/>
    <property type="match status" value="1"/>
</dbReference>
<sequence length="245" mass="25733">MTVDAGAQTKVLGPAAAFKGPGPAGYTLPSAFGSATDKRLKSAPSFSFGTRASPKPKEASPGPVYKIDQALTSRGRATAPAYSLGSRASPLKAPKTPGPGEYRATALDRASTVRTAPAFSMGGRPRSPKDMAVPAPGTYKLPPLMSTSPISSKQSSASFTMSGRLKTGSFHTDHAKTPAPGTYNPVTLDSRKRRAPTYVMTSRRADKSTSITPGPNTYSVRSMDKPKGGTLGVRYSEYMYLPHAM</sequence>
<feature type="region of interest" description="Disordered" evidence="1">
    <location>
        <begin position="169"/>
        <end position="188"/>
    </location>
</feature>
<dbReference type="InterPro" id="IPR010736">
    <property type="entry name" value="SHIPPO-rpt"/>
</dbReference>
<dbReference type="KEGG" id="sre:PTSG_05450"/>
<feature type="compositionally biased region" description="Polar residues" evidence="1">
    <location>
        <begin position="208"/>
        <end position="220"/>
    </location>
</feature>
<feature type="region of interest" description="Disordered" evidence="1">
    <location>
        <begin position="198"/>
        <end position="227"/>
    </location>
</feature>
<evidence type="ECO:0008006" key="4">
    <source>
        <dbReference type="Google" id="ProtNLM"/>
    </source>
</evidence>
<feature type="region of interest" description="Disordered" evidence="1">
    <location>
        <begin position="1"/>
        <end position="23"/>
    </location>
</feature>
<proteinExistence type="predicted"/>
<dbReference type="InterPro" id="IPR051291">
    <property type="entry name" value="CIMAP"/>
</dbReference>
<accession>F2UB90</accession>
<dbReference type="eggNOG" id="ENOG502QUIJ">
    <property type="taxonomic scope" value="Eukaryota"/>
</dbReference>
<dbReference type="Pfam" id="PF07004">
    <property type="entry name" value="SHIPPO-rpt"/>
    <property type="match status" value="6"/>
</dbReference>
<protein>
    <recommendedName>
        <fullName evidence="4">Outer dense fiber protein 3</fullName>
    </recommendedName>
</protein>
<dbReference type="Proteomes" id="UP000007799">
    <property type="component" value="Unassembled WGS sequence"/>
</dbReference>
<keyword evidence="3" id="KW-1185">Reference proteome</keyword>
<evidence type="ECO:0000256" key="1">
    <source>
        <dbReference type="SAM" id="MobiDB-lite"/>
    </source>
</evidence>